<gene>
    <name evidence="1" type="ORF">J4727_10175</name>
</gene>
<reference evidence="1" key="1">
    <citation type="submission" date="2021-03" db="EMBL/GenBank/DDBJ databases">
        <title>Molecular epidemiology and mechanisms of colistin and carbapenem resistance in Enterobacteriaceae from clinical isolates, the environment and porcine samples in Pretoria, South Africa.</title>
        <authorList>
            <person name="Bogoshi D."/>
            <person name="Mbelle N.M."/>
            <person name="Naidoo V."/>
            <person name="Osei Sekyere J."/>
        </authorList>
    </citation>
    <scope>NUCLEOTIDE SEQUENCE</scope>
    <source>
        <strain evidence="1">C052</strain>
    </source>
</reference>
<dbReference type="Gene3D" id="3.40.190.10">
    <property type="entry name" value="Periplasmic binding protein-like II"/>
    <property type="match status" value="1"/>
</dbReference>
<sequence length="54" mass="5765">MLGLAKQLGYLEEELQKVDYQYSISGFAGAGPAVNEGLATNAIDIAVYADFPEL</sequence>
<dbReference type="AlphaFoldDB" id="A0A939NGB6"/>
<proteinExistence type="predicted"/>
<dbReference type="Proteomes" id="UP000664477">
    <property type="component" value="Unassembled WGS sequence"/>
</dbReference>
<dbReference type="EMBL" id="JAGETQ010000046">
    <property type="protein sequence ID" value="MBO1916206.1"/>
    <property type="molecule type" value="Genomic_DNA"/>
</dbReference>
<accession>A0A939NGB6</accession>
<name>A0A939NGB6_PRORE</name>
<organism evidence="1 2">
    <name type="scientific">Providencia rettgeri</name>
    <dbReference type="NCBI Taxonomy" id="587"/>
    <lineage>
        <taxon>Bacteria</taxon>
        <taxon>Pseudomonadati</taxon>
        <taxon>Pseudomonadota</taxon>
        <taxon>Gammaproteobacteria</taxon>
        <taxon>Enterobacterales</taxon>
        <taxon>Morganellaceae</taxon>
        <taxon>Providencia</taxon>
    </lineage>
</organism>
<evidence type="ECO:0000313" key="1">
    <source>
        <dbReference type="EMBL" id="MBO1916206.1"/>
    </source>
</evidence>
<comment type="caution">
    <text evidence="1">The sequence shown here is derived from an EMBL/GenBank/DDBJ whole genome shotgun (WGS) entry which is preliminary data.</text>
</comment>
<protein>
    <submittedName>
        <fullName evidence="1">Uncharacterized protein</fullName>
    </submittedName>
</protein>
<evidence type="ECO:0000313" key="2">
    <source>
        <dbReference type="Proteomes" id="UP000664477"/>
    </source>
</evidence>